<protein>
    <submittedName>
        <fullName evidence="2">Uncharacterized protein</fullName>
    </submittedName>
</protein>
<organism evidence="2 3">
    <name type="scientific">Euroglyphus maynei</name>
    <name type="common">Mayne's house dust mite</name>
    <dbReference type="NCBI Taxonomy" id="6958"/>
    <lineage>
        <taxon>Eukaryota</taxon>
        <taxon>Metazoa</taxon>
        <taxon>Ecdysozoa</taxon>
        <taxon>Arthropoda</taxon>
        <taxon>Chelicerata</taxon>
        <taxon>Arachnida</taxon>
        <taxon>Acari</taxon>
        <taxon>Acariformes</taxon>
        <taxon>Sarcoptiformes</taxon>
        <taxon>Astigmata</taxon>
        <taxon>Psoroptidia</taxon>
        <taxon>Analgoidea</taxon>
        <taxon>Pyroglyphidae</taxon>
        <taxon>Pyroglyphinae</taxon>
        <taxon>Euroglyphus</taxon>
    </lineage>
</organism>
<keyword evidence="3" id="KW-1185">Reference proteome</keyword>
<sequence>MLSTAQQQKFEQETDNPIFDNDGDCLVGSQQQQRNKFMQQRLDDVTQPPPPPPSSPLSSSTPTPPEQQLEQFIQSLKPQNMEAIDDDGGKDMDKKIDIMNNGEQTKQDLEIDLIDSTRQMRNVDERFEQQQQQNLLTESTKS</sequence>
<evidence type="ECO:0000256" key="1">
    <source>
        <dbReference type="SAM" id="MobiDB-lite"/>
    </source>
</evidence>
<comment type="caution">
    <text evidence="2">The sequence shown here is derived from an EMBL/GenBank/DDBJ whole genome shotgun (WGS) entry which is preliminary data.</text>
</comment>
<feature type="region of interest" description="Disordered" evidence="1">
    <location>
        <begin position="1"/>
        <end position="107"/>
    </location>
</feature>
<evidence type="ECO:0000313" key="2">
    <source>
        <dbReference type="EMBL" id="OTF69550.1"/>
    </source>
</evidence>
<proteinExistence type="predicted"/>
<dbReference type="Proteomes" id="UP000194236">
    <property type="component" value="Unassembled WGS sequence"/>
</dbReference>
<dbReference type="EMBL" id="MUJZ01069887">
    <property type="protein sequence ID" value="OTF69550.1"/>
    <property type="molecule type" value="Genomic_DNA"/>
</dbReference>
<reference evidence="2 3" key="1">
    <citation type="submission" date="2017-03" db="EMBL/GenBank/DDBJ databases">
        <title>Genome Survey of Euroglyphus maynei.</title>
        <authorList>
            <person name="Arlian L.G."/>
            <person name="Morgan M.S."/>
            <person name="Rider S.D."/>
        </authorList>
    </citation>
    <scope>NUCLEOTIDE SEQUENCE [LARGE SCALE GENOMIC DNA]</scope>
    <source>
        <strain evidence="2">Arlian Lab</strain>
        <tissue evidence="2">Whole body</tissue>
    </source>
</reference>
<feature type="compositionally biased region" description="Low complexity" evidence="1">
    <location>
        <begin position="30"/>
        <end position="40"/>
    </location>
</feature>
<gene>
    <name evidence="2" type="ORF">BLA29_008271</name>
</gene>
<feature type="compositionally biased region" description="Basic and acidic residues" evidence="1">
    <location>
        <begin position="87"/>
        <end position="97"/>
    </location>
</feature>
<feature type="non-terminal residue" evidence="2">
    <location>
        <position position="142"/>
    </location>
</feature>
<accession>A0A1Y3AM91</accession>
<dbReference type="AlphaFoldDB" id="A0A1Y3AM91"/>
<feature type="compositionally biased region" description="Polar residues" evidence="1">
    <location>
        <begin position="66"/>
        <end position="78"/>
    </location>
</feature>
<evidence type="ECO:0000313" key="3">
    <source>
        <dbReference type="Proteomes" id="UP000194236"/>
    </source>
</evidence>
<name>A0A1Y3AM91_EURMA</name>